<comment type="caution">
    <text evidence="2">The sequence shown here is derived from an EMBL/GenBank/DDBJ whole genome shotgun (WGS) entry which is preliminary data.</text>
</comment>
<feature type="region of interest" description="Disordered" evidence="1">
    <location>
        <begin position="1"/>
        <end position="107"/>
    </location>
</feature>
<proteinExistence type="predicted"/>
<gene>
    <name evidence="2" type="ORF">EZS28_053543</name>
</gene>
<feature type="non-terminal residue" evidence="2">
    <location>
        <position position="170"/>
    </location>
</feature>
<evidence type="ECO:0000313" key="2">
    <source>
        <dbReference type="EMBL" id="KAA6330053.1"/>
    </source>
</evidence>
<feature type="compositionally biased region" description="Acidic residues" evidence="1">
    <location>
        <begin position="53"/>
        <end position="64"/>
    </location>
</feature>
<name>A0A5J4RBF4_9EUKA</name>
<organism evidence="2 3">
    <name type="scientific">Streblomastix strix</name>
    <dbReference type="NCBI Taxonomy" id="222440"/>
    <lineage>
        <taxon>Eukaryota</taxon>
        <taxon>Metamonada</taxon>
        <taxon>Preaxostyla</taxon>
        <taxon>Oxymonadida</taxon>
        <taxon>Streblomastigidae</taxon>
        <taxon>Streblomastix</taxon>
    </lineage>
</organism>
<evidence type="ECO:0000256" key="1">
    <source>
        <dbReference type="SAM" id="MobiDB-lite"/>
    </source>
</evidence>
<dbReference type="Proteomes" id="UP000324800">
    <property type="component" value="Unassembled WGS sequence"/>
</dbReference>
<evidence type="ECO:0000313" key="3">
    <source>
        <dbReference type="Proteomes" id="UP000324800"/>
    </source>
</evidence>
<protein>
    <submittedName>
        <fullName evidence="2">Uncharacterized protein</fullName>
    </submittedName>
</protein>
<accession>A0A5J4RBF4</accession>
<feature type="region of interest" description="Disordered" evidence="1">
    <location>
        <begin position="121"/>
        <end position="150"/>
    </location>
</feature>
<dbReference type="AlphaFoldDB" id="A0A5J4RBF4"/>
<dbReference type="EMBL" id="SNRW01042925">
    <property type="protein sequence ID" value="KAA6330053.1"/>
    <property type="molecule type" value="Genomic_DNA"/>
</dbReference>
<reference evidence="2 3" key="1">
    <citation type="submission" date="2019-03" db="EMBL/GenBank/DDBJ databases">
        <title>Single cell metagenomics reveals metabolic interactions within the superorganism composed of flagellate Streblomastix strix and complex community of Bacteroidetes bacteria on its surface.</title>
        <authorList>
            <person name="Treitli S.C."/>
            <person name="Kolisko M."/>
            <person name="Husnik F."/>
            <person name="Keeling P."/>
            <person name="Hampl V."/>
        </authorList>
    </citation>
    <scope>NUCLEOTIDE SEQUENCE [LARGE SCALE GENOMIC DNA]</scope>
    <source>
        <strain evidence="2">ST1C</strain>
    </source>
</reference>
<feature type="compositionally biased region" description="Basic and acidic residues" evidence="1">
    <location>
        <begin position="134"/>
        <end position="146"/>
    </location>
</feature>
<feature type="compositionally biased region" description="Basic and acidic residues" evidence="1">
    <location>
        <begin position="79"/>
        <end position="102"/>
    </location>
</feature>
<sequence>MWGIPIMEVTQNLDQLKPIKRTREEEEQENEQQDKELNNTGVVQGNKRIRKDEDEDYIQDEDQIDIEKNYEFSDESEDGEKNQKRNETGQEPQMDKQEEGEQGKGIAIDVIKKRKQDQIQKKLQQKKLKVRGSQPDEKNEKDKKNSDITSTQFKLDESILELAKQKAEEY</sequence>